<dbReference type="Proteomes" id="UP001217089">
    <property type="component" value="Unassembled WGS sequence"/>
</dbReference>
<evidence type="ECO:0000259" key="3">
    <source>
        <dbReference type="Pfam" id="PF08840"/>
    </source>
</evidence>
<dbReference type="Gene3D" id="2.60.40.2240">
    <property type="entry name" value="Acyl-CoA thioester hydrolase/BAAT N-terminal domain"/>
    <property type="match status" value="1"/>
</dbReference>
<evidence type="ECO:0000313" key="4">
    <source>
        <dbReference type="EMBL" id="KAJ8308871.1"/>
    </source>
</evidence>
<dbReference type="InterPro" id="IPR042490">
    <property type="entry name" value="Thio_Ohase/BAAT_N"/>
</dbReference>
<feature type="domain" description="Acyl-CoA thioester hydrolase/bile acid-CoA amino acid N-acetyltransferase" evidence="2">
    <location>
        <begin position="14"/>
        <end position="146"/>
    </location>
</feature>
<dbReference type="Pfam" id="PF08840">
    <property type="entry name" value="BAAT_C"/>
    <property type="match status" value="1"/>
</dbReference>
<protein>
    <submittedName>
        <fullName evidence="4">Uncharacterized protein</fullName>
    </submittedName>
</protein>
<dbReference type="EMBL" id="JARBDR010000657">
    <property type="protein sequence ID" value="KAJ8308871.1"/>
    <property type="molecule type" value="Genomic_DNA"/>
</dbReference>
<dbReference type="Pfam" id="PF04775">
    <property type="entry name" value="Bile_Hydr_Trans"/>
    <property type="match status" value="1"/>
</dbReference>
<dbReference type="InterPro" id="IPR006862">
    <property type="entry name" value="Thio_Ohase/aa_AcTrfase"/>
</dbReference>
<comment type="similarity">
    <text evidence="1">Belongs to the C/M/P thioester hydrolase family.</text>
</comment>
<dbReference type="Gene3D" id="3.40.50.1820">
    <property type="entry name" value="alpha/beta hydrolase"/>
    <property type="match status" value="1"/>
</dbReference>
<dbReference type="PANTHER" id="PTHR10824">
    <property type="entry name" value="ACYL-COENZYME A THIOESTERASE-RELATED"/>
    <property type="match status" value="1"/>
</dbReference>
<gene>
    <name evidence="4" type="ORF">KUTeg_013745</name>
</gene>
<keyword evidence="5" id="KW-1185">Reference proteome</keyword>
<dbReference type="InterPro" id="IPR016662">
    <property type="entry name" value="Acyl-CoA_thioEstase_long-chain"/>
</dbReference>
<comment type="caution">
    <text evidence="4">The sequence shown here is derived from an EMBL/GenBank/DDBJ whole genome shotgun (WGS) entry which is preliminary data.</text>
</comment>
<feature type="domain" description="BAAT/Acyl-CoA thioester hydrolase C-terminal" evidence="3">
    <location>
        <begin position="327"/>
        <end position="392"/>
    </location>
</feature>
<name>A0ABQ9EUK6_TEGGR</name>
<dbReference type="PANTHER" id="PTHR10824:SF4">
    <property type="entry name" value="ACYL-COENZYME A THIOESTERASE 1-LIKE"/>
    <property type="match status" value="1"/>
</dbReference>
<evidence type="ECO:0000256" key="1">
    <source>
        <dbReference type="ARBA" id="ARBA00006538"/>
    </source>
</evidence>
<proteinExistence type="inferred from homology"/>
<sequence>MPELHINPENPLIDEKFTVKVTGLIAGQAITIHSSVNEHGARFAAIGCYRADEQGVVDVTKCPSIDGTYTGTEDMGLIWSMKQEPGQEKSMRLIVRDVTKPLTVKISVYNGHLTWDSIYNQIPKTVTSSSIDRWYKAKNVKRIPVRTGQIRGALFIPEGSNKLRFEPPLGYKQWYRFDWCISRLINGVRNSDILYWGRYKNVVSLPAGSSMTDELATYRTGVGIKSVIIVPIGSSMAYKLVTYCTGIKAVVGINGSPYPQVPLKYGSKVIKPPEKGGFDLFSGVLGPEGIVFRDAYSHYDDNDVFKDKNDFRSIAKYGLRIVCPPEKKHKITLVEYPGAGHLLEPPYSPLCRASYVSLYGFTEVWGGQMKEHAIAQEDSWSRILSFFKLNLSQSNTKKSRL</sequence>
<dbReference type="PIRSF" id="PIRSF016521">
    <property type="entry name" value="Acyl-CoA_hydro"/>
    <property type="match status" value="1"/>
</dbReference>
<reference evidence="4 5" key="1">
    <citation type="submission" date="2022-12" db="EMBL/GenBank/DDBJ databases">
        <title>Chromosome-level genome of Tegillarca granosa.</title>
        <authorList>
            <person name="Kim J."/>
        </authorList>
    </citation>
    <scope>NUCLEOTIDE SEQUENCE [LARGE SCALE GENOMIC DNA]</scope>
    <source>
        <strain evidence="4">Teg-2019</strain>
        <tissue evidence="4">Adductor muscle</tissue>
    </source>
</reference>
<dbReference type="InterPro" id="IPR014940">
    <property type="entry name" value="BAAT_C"/>
</dbReference>
<organism evidence="4 5">
    <name type="scientific">Tegillarca granosa</name>
    <name type="common">Malaysian cockle</name>
    <name type="synonym">Anadara granosa</name>
    <dbReference type="NCBI Taxonomy" id="220873"/>
    <lineage>
        <taxon>Eukaryota</taxon>
        <taxon>Metazoa</taxon>
        <taxon>Spiralia</taxon>
        <taxon>Lophotrochozoa</taxon>
        <taxon>Mollusca</taxon>
        <taxon>Bivalvia</taxon>
        <taxon>Autobranchia</taxon>
        <taxon>Pteriomorphia</taxon>
        <taxon>Arcoida</taxon>
        <taxon>Arcoidea</taxon>
        <taxon>Arcidae</taxon>
        <taxon>Tegillarca</taxon>
    </lineage>
</organism>
<accession>A0ABQ9EUK6</accession>
<dbReference type="InterPro" id="IPR029058">
    <property type="entry name" value="AB_hydrolase_fold"/>
</dbReference>
<evidence type="ECO:0000259" key="2">
    <source>
        <dbReference type="Pfam" id="PF04775"/>
    </source>
</evidence>
<evidence type="ECO:0000313" key="5">
    <source>
        <dbReference type="Proteomes" id="UP001217089"/>
    </source>
</evidence>